<dbReference type="InterPro" id="IPR002942">
    <property type="entry name" value="S4_RNA-bd"/>
</dbReference>
<dbReference type="GO" id="GO:0003723">
    <property type="term" value="F:RNA binding"/>
    <property type="evidence" value="ECO:0007669"/>
    <property type="project" value="UniProtKB-KW"/>
</dbReference>
<dbReference type="OrthoDB" id="9812787at2"/>
<dbReference type="InterPro" id="IPR040591">
    <property type="entry name" value="RqcP2_RBD"/>
</dbReference>
<dbReference type="AlphaFoldDB" id="A0A2T4ZBH8"/>
<dbReference type="Gene3D" id="3.30.70.330">
    <property type="match status" value="1"/>
</dbReference>
<dbReference type="PANTHER" id="PTHR13633">
    <property type="entry name" value="MITOCHONDRIAL TRANSCRIPTION RESCUE FACTOR 1"/>
    <property type="match status" value="1"/>
</dbReference>
<dbReference type="Gene3D" id="3.10.290.10">
    <property type="entry name" value="RNA-binding S4 domain"/>
    <property type="match status" value="1"/>
</dbReference>
<accession>A0A2T4ZBH8</accession>
<protein>
    <submittedName>
        <fullName evidence="3">RNA-binding protein YlmH</fullName>
    </submittedName>
</protein>
<dbReference type="Gene3D" id="3.30.1370.160">
    <property type="match status" value="1"/>
</dbReference>
<dbReference type="PROSITE" id="PS50889">
    <property type="entry name" value="S4"/>
    <property type="match status" value="1"/>
</dbReference>
<dbReference type="Proteomes" id="UP000241639">
    <property type="component" value="Unassembled WGS sequence"/>
</dbReference>
<feature type="domain" description="RNA-binding S4" evidence="2">
    <location>
        <begin position="182"/>
        <end position="244"/>
    </location>
</feature>
<sequence length="258" mass="29215">MAKEEWFHHFRPEEKVLAERVLDWSILAEERYQSVLTPFLNPREQRVAQMLINRHSDLAITTDGGYEGAERQRMRINPPYVEDADHGLIYLDLEPAERDRDLRHPDVLGSLLGLGLKRDKLGDILPLQGRCQVIVAVELGDFIVSQLQRIGRHSVTVNRIDRGELTIPTISTETASVSVASLRLDAVLAEGFRLSRSRASAIIKNGQAQINWKSTENPAETVAEGDMISLRGFGRIQVWEKLGVSKKGRFLLNLIRYL</sequence>
<proteinExistence type="predicted"/>
<evidence type="ECO:0000313" key="3">
    <source>
        <dbReference type="EMBL" id="PTM59206.1"/>
    </source>
</evidence>
<comment type="caution">
    <text evidence="3">The sequence shown here is derived from an EMBL/GenBank/DDBJ whole genome shotgun (WGS) entry which is preliminary data.</text>
</comment>
<keyword evidence="4" id="KW-1185">Reference proteome</keyword>
<organism evidence="3 4">
    <name type="scientific">Desmospora activa DSM 45169</name>
    <dbReference type="NCBI Taxonomy" id="1121389"/>
    <lineage>
        <taxon>Bacteria</taxon>
        <taxon>Bacillati</taxon>
        <taxon>Bacillota</taxon>
        <taxon>Bacilli</taxon>
        <taxon>Bacillales</taxon>
        <taxon>Thermoactinomycetaceae</taxon>
        <taxon>Desmospora</taxon>
    </lineage>
</organism>
<dbReference type="SMART" id="SM00363">
    <property type="entry name" value="S4"/>
    <property type="match status" value="1"/>
</dbReference>
<dbReference type="Pfam" id="PF01479">
    <property type="entry name" value="S4"/>
    <property type="match status" value="1"/>
</dbReference>
<keyword evidence="1" id="KW-0694">RNA-binding</keyword>
<reference evidence="3 4" key="1">
    <citation type="submission" date="2018-04" db="EMBL/GenBank/DDBJ databases">
        <title>Genomic Encyclopedia of Archaeal and Bacterial Type Strains, Phase II (KMG-II): from individual species to whole genera.</title>
        <authorList>
            <person name="Goeker M."/>
        </authorList>
    </citation>
    <scope>NUCLEOTIDE SEQUENCE [LARGE SCALE GENOMIC DNA]</scope>
    <source>
        <strain evidence="3 4">DSM 45169</strain>
    </source>
</reference>
<dbReference type="SUPFAM" id="SSF55174">
    <property type="entry name" value="Alpha-L RNA-binding motif"/>
    <property type="match status" value="1"/>
</dbReference>
<dbReference type="InterPro" id="IPR036986">
    <property type="entry name" value="S4_RNA-bd_sf"/>
</dbReference>
<dbReference type="RefSeq" id="WP_107725994.1">
    <property type="nucleotide sequence ID" value="NZ_PZZP01000001.1"/>
</dbReference>
<name>A0A2T4ZBH8_9BACL</name>
<gene>
    <name evidence="3" type="ORF">C8J48_1809</name>
</gene>
<dbReference type="InterPro" id="IPR012677">
    <property type="entry name" value="Nucleotide-bd_a/b_plait_sf"/>
</dbReference>
<evidence type="ECO:0000259" key="2">
    <source>
        <dbReference type="SMART" id="SM00363"/>
    </source>
</evidence>
<dbReference type="PANTHER" id="PTHR13633:SF3">
    <property type="entry name" value="MITOCHONDRIAL TRANSCRIPTION RESCUE FACTOR 1"/>
    <property type="match status" value="1"/>
</dbReference>
<evidence type="ECO:0000313" key="4">
    <source>
        <dbReference type="Proteomes" id="UP000241639"/>
    </source>
</evidence>
<dbReference type="Pfam" id="PF17774">
    <property type="entry name" value="YlmH_RBD"/>
    <property type="match status" value="1"/>
</dbReference>
<evidence type="ECO:0000256" key="1">
    <source>
        <dbReference type="PROSITE-ProRule" id="PRU00182"/>
    </source>
</evidence>
<dbReference type="EMBL" id="PZZP01000001">
    <property type="protein sequence ID" value="PTM59206.1"/>
    <property type="molecule type" value="Genomic_DNA"/>
</dbReference>
<dbReference type="CDD" id="cd00165">
    <property type="entry name" value="S4"/>
    <property type="match status" value="1"/>
</dbReference>